<protein>
    <submittedName>
        <fullName evidence="2">Uncharacterized protein</fullName>
    </submittedName>
</protein>
<dbReference type="EMBL" id="BARS01032690">
    <property type="protein sequence ID" value="GAG17395.1"/>
    <property type="molecule type" value="Genomic_DNA"/>
</dbReference>
<evidence type="ECO:0000313" key="2">
    <source>
        <dbReference type="EMBL" id="GAG17395.1"/>
    </source>
</evidence>
<feature type="region of interest" description="Disordered" evidence="1">
    <location>
        <begin position="1"/>
        <end position="20"/>
    </location>
</feature>
<accession>X0VGH8</accession>
<feature type="non-terminal residue" evidence="2">
    <location>
        <position position="47"/>
    </location>
</feature>
<evidence type="ECO:0000256" key="1">
    <source>
        <dbReference type="SAM" id="MobiDB-lite"/>
    </source>
</evidence>
<dbReference type="AlphaFoldDB" id="X0VGH8"/>
<feature type="region of interest" description="Disordered" evidence="1">
    <location>
        <begin position="26"/>
        <end position="47"/>
    </location>
</feature>
<name>X0VGH8_9ZZZZ</name>
<feature type="compositionally biased region" description="Basic and acidic residues" evidence="1">
    <location>
        <begin position="26"/>
        <end position="37"/>
    </location>
</feature>
<proteinExistence type="predicted"/>
<organism evidence="2">
    <name type="scientific">marine sediment metagenome</name>
    <dbReference type="NCBI Taxonomy" id="412755"/>
    <lineage>
        <taxon>unclassified sequences</taxon>
        <taxon>metagenomes</taxon>
        <taxon>ecological metagenomes</taxon>
    </lineage>
</organism>
<reference evidence="2" key="1">
    <citation type="journal article" date="2014" name="Front. Microbiol.">
        <title>High frequency of phylogenetically diverse reductive dehalogenase-homologous genes in deep subseafloor sedimentary metagenomes.</title>
        <authorList>
            <person name="Kawai M."/>
            <person name="Futagami T."/>
            <person name="Toyoda A."/>
            <person name="Takaki Y."/>
            <person name="Nishi S."/>
            <person name="Hori S."/>
            <person name="Arai W."/>
            <person name="Tsubouchi T."/>
            <person name="Morono Y."/>
            <person name="Uchiyama I."/>
            <person name="Ito T."/>
            <person name="Fujiyama A."/>
            <person name="Inagaki F."/>
            <person name="Takami H."/>
        </authorList>
    </citation>
    <scope>NUCLEOTIDE SEQUENCE</scope>
    <source>
        <strain evidence="2">Expedition CK06-06</strain>
    </source>
</reference>
<sequence length="47" mass="4681">MALIDALAQDPQHAADAGQGAVELVGDRGGDLADRSHLPGLESAACP</sequence>
<gene>
    <name evidence="2" type="ORF">S01H1_50722</name>
</gene>
<comment type="caution">
    <text evidence="2">The sequence shown here is derived from an EMBL/GenBank/DDBJ whole genome shotgun (WGS) entry which is preliminary data.</text>
</comment>